<evidence type="ECO:0000256" key="6">
    <source>
        <dbReference type="ARBA" id="ARBA00023155"/>
    </source>
</evidence>
<keyword evidence="3" id="KW-0217">Developmental protein</keyword>
<feature type="region of interest" description="Disordered" evidence="11">
    <location>
        <begin position="129"/>
        <end position="192"/>
    </location>
</feature>
<dbReference type="PANTHER" id="PTHR24329:SF543">
    <property type="entry name" value="FI01017P-RELATED"/>
    <property type="match status" value="1"/>
</dbReference>
<dbReference type="GO" id="GO:0048731">
    <property type="term" value="P:system development"/>
    <property type="evidence" value="ECO:0007669"/>
    <property type="project" value="UniProtKB-ARBA"/>
</dbReference>
<dbReference type="PROSITE" id="PS50071">
    <property type="entry name" value="HOMEOBOX_2"/>
    <property type="match status" value="1"/>
</dbReference>
<keyword evidence="7" id="KW-0804">Transcription</keyword>
<dbReference type="SUPFAM" id="SSF46689">
    <property type="entry name" value="Homeodomain-like"/>
    <property type="match status" value="1"/>
</dbReference>
<evidence type="ECO:0000256" key="1">
    <source>
        <dbReference type="ARBA" id="ARBA00004123"/>
    </source>
</evidence>
<feature type="domain" description="Homeobox" evidence="12">
    <location>
        <begin position="69"/>
        <end position="129"/>
    </location>
</feature>
<evidence type="ECO:0000313" key="14">
    <source>
        <dbReference type="Proteomes" id="UP001152747"/>
    </source>
</evidence>
<protein>
    <recommendedName>
        <fullName evidence="12">Homeobox domain-containing protein</fullName>
    </recommendedName>
</protein>
<evidence type="ECO:0000256" key="8">
    <source>
        <dbReference type="ARBA" id="ARBA00023242"/>
    </source>
</evidence>
<dbReference type="InterPro" id="IPR001356">
    <property type="entry name" value="HD"/>
</dbReference>
<dbReference type="GO" id="GO:0045944">
    <property type="term" value="P:positive regulation of transcription by RNA polymerase II"/>
    <property type="evidence" value="ECO:0007669"/>
    <property type="project" value="UniProtKB-ARBA"/>
</dbReference>
<dbReference type="InterPro" id="IPR017970">
    <property type="entry name" value="Homeobox_CS"/>
</dbReference>
<comment type="similarity">
    <text evidence="2">Belongs to the paired homeobox family.</text>
</comment>
<accession>A0A9P1J4U9</accession>
<evidence type="ECO:0000256" key="5">
    <source>
        <dbReference type="ARBA" id="ARBA00023125"/>
    </source>
</evidence>
<dbReference type="Proteomes" id="UP001152747">
    <property type="component" value="Unassembled WGS sequence"/>
</dbReference>
<dbReference type="InterPro" id="IPR009057">
    <property type="entry name" value="Homeodomain-like_sf"/>
</dbReference>
<feature type="region of interest" description="Disordered" evidence="11">
    <location>
        <begin position="37"/>
        <end position="60"/>
    </location>
</feature>
<evidence type="ECO:0000259" key="12">
    <source>
        <dbReference type="PROSITE" id="PS50071"/>
    </source>
</evidence>
<dbReference type="Gene3D" id="1.10.10.60">
    <property type="entry name" value="Homeodomain-like"/>
    <property type="match status" value="1"/>
</dbReference>
<evidence type="ECO:0000256" key="7">
    <source>
        <dbReference type="ARBA" id="ARBA00023163"/>
    </source>
</evidence>
<proteinExistence type="inferred from homology"/>
<dbReference type="AlphaFoldDB" id="A0A9P1J4U9"/>
<dbReference type="InterPro" id="IPR050649">
    <property type="entry name" value="Paired_Homeobox_TFs"/>
</dbReference>
<evidence type="ECO:0000256" key="9">
    <source>
        <dbReference type="PROSITE-ProRule" id="PRU00108"/>
    </source>
</evidence>
<keyword evidence="5 9" id="KW-0238">DNA-binding</keyword>
<dbReference type="GO" id="GO:0030154">
    <property type="term" value="P:cell differentiation"/>
    <property type="evidence" value="ECO:0007669"/>
    <property type="project" value="UniProtKB-ARBA"/>
</dbReference>
<keyword evidence="8 9" id="KW-0539">Nucleus</keyword>
<dbReference type="GO" id="GO:0009653">
    <property type="term" value="P:anatomical structure morphogenesis"/>
    <property type="evidence" value="ECO:0007669"/>
    <property type="project" value="UniProtKB-ARBA"/>
</dbReference>
<sequence length="326" mass="36374">MFVFRYNTQWYNQWTMPMSGAAVGLNFAQVQQQALVEPKKEGDEFDDDDQKPPNDPDEDAAEARMRLKRKLQRNRTSFSQEQIEALEKEFERTHYPDVFARERLAQKIGLPEARIQVWFSNRRAKWRREEKLRNKRPGNSGGNMESLSNGTPTPTPSAPGSAMANSLGSPATTPNRFTNSSSSALSTSNFVPPTSQMYTGLTQQTMDPYGFGFANAGLGMAPYQPTADFSAHHMFPATRSPYEAFHSFQNFQPYARTMSTNTHGFQPSMSPATTAVGDLSTITPGMSIPVSAVLNSIDQSALGGNPTMHELGDLQQTHDPTQYWRQ</sequence>
<feature type="DNA-binding region" description="Homeobox" evidence="9">
    <location>
        <begin position="71"/>
        <end position="130"/>
    </location>
</feature>
<dbReference type="CDD" id="cd00086">
    <property type="entry name" value="homeodomain"/>
    <property type="match status" value="1"/>
</dbReference>
<keyword evidence="4" id="KW-0805">Transcription regulation</keyword>
<dbReference type="EMBL" id="CANHGI010000006">
    <property type="protein sequence ID" value="CAI5456332.1"/>
    <property type="molecule type" value="Genomic_DNA"/>
</dbReference>
<dbReference type="GO" id="GO:0005634">
    <property type="term" value="C:nucleus"/>
    <property type="evidence" value="ECO:0007669"/>
    <property type="project" value="UniProtKB-SubCell"/>
</dbReference>
<dbReference type="GO" id="GO:0007423">
    <property type="term" value="P:sensory organ development"/>
    <property type="evidence" value="ECO:0007669"/>
    <property type="project" value="UniProtKB-ARBA"/>
</dbReference>
<evidence type="ECO:0000256" key="2">
    <source>
        <dbReference type="ARBA" id="ARBA00005733"/>
    </source>
</evidence>
<reference evidence="13" key="1">
    <citation type="submission" date="2022-11" db="EMBL/GenBank/DDBJ databases">
        <authorList>
            <person name="Kikuchi T."/>
        </authorList>
    </citation>
    <scope>NUCLEOTIDE SEQUENCE</scope>
    <source>
        <strain evidence="13">PS1010</strain>
    </source>
</reference>
<feature type="compositionally biased region" description="Low complexity" evidence="11">
    <location>
        <begin position="178"/>
        <end position="189"/>
    </location>
</feature>
<dbReference type="PANTHER" id="PTHR24329">
    <property type="entry name" value="HOMEOBOX PROTEIN ARISTALESS"/>
    <property type="match status" value="1"/>
</dbReference>
<evidence type="ECO:0000256" key="11">
    <source>
        <dbReference type="SAM" id="MobiDB-lite"/>
    </source>
</evidence>
<comment type="caution">
    <text evidence="13">The sequence shown here is derived from an EMBL/GenBank/DDBJ whole genome shotgun (WGS) entry which is preliminary data.</text>
</comment>
<evidence type="ECO:0000256" key="10">
    <source>
        <dbReference type="RuleBase" id="RU000682"/>
    </source>
</evidence>
<name>A0A9P1J4U9_9PELO</name>
<feature type="compositionally biased region" description="Polar residues" evidence="11">
    <location>
        <begin position="163"/>
        <end position="177"/>
    </location>
</feature>
<evidence type="ECO:0000256" key="3">
    <source>
        <dbReference type="ARBA" id="ARBA00022473"/>
    </source>
</evidence>
<feature type="compositionally biased region" description="Acidic residues" evidence="11">
    <location>
        <begin position="43"/>
        <end position="60"/>
    </location>
</feature>
<keyword evidence="6 9" id="KW-0371">Homeobox</keyword>
<dbReference type="Pfam" id="PF00046">
    <property type="entry name" value="Homeodomain"/>
    <property type="match status" value="1"/>
</dbReference>
<dbReference type="PROSITE" id="PS00027">
    <property type="entry name" value="HOMEOBOX_1"/>
    <property type="match status" value="1"/>
</dbReference>
<dbReference type="OrthoDB" id="6159439at2759"/>
<keyword evidence="14" id="KW-1185">Reference proteome</keyword>
<dbReference type="GO" id="GO:0000981">
    <property type="term" value="F:DNA-binding transcription factor activity, RNA polymerase II-specific"/>
    <property type="evidence" value="ECO:0007669"/>
    <property type="project" value="InterPro"/>
</dbReference>
<evidence type="ECO:0000256" key="4">
    <source>
        <dbReference type="ARBA" id="ARBA00023015"/>
    </source>
</evidence>
<dbReference type="SMART" id="SM00389">
    <property type="entry name" value="HOX"/>
    <property type="match status" value="1"/>
</dbReference>
<evidence type="ECO:0000313" key="13">
    <source>
        <dbReference type="EMBL" id="CAI5456332.1"/>
    </source>
</evidence>
<organism evidence="13 14">
    <name type="scientific">Caenorhabditis angaria</name>
    <dbReference type="NCBI Taxonomy" id="860376"/>
    <lineage>
        <taxon>Eukaryota</taxon>
        <taxon>Metazoa</taxon>
        <taxon>Ecdysozoa</taxon>
        <taxon>Nematoda</taxon>
        <taxon>Chromadorea</taxon>
        <taxon>Rhabditida</taxon>
        <taxon>Rhabditina</taxon>
        <taxon>Rhabditomorpha</taxon>
        <taxon>Rhabditoidea</taxon>
        <taxon>Rhabditidae</taxon>
        <taxon>Peloderinae</taxon>
        <taxon>Caenorhabditis</taxon>
    </lineage>
</organism>
<comment type="subcellular location">
    <subcellularLocation>
        <location evidence="1 9 10">Nucleus</location>
    </subcellularLocation>
</comment>
<gene>
    <name evidence="13" type="ORF">CAMP_LOCUS18969</name>
</gene>
<dbReference type="FunFam" id="1.10.10.60:FF:000516">
    <property type="entry name" value="Transcription factor Toy"/>
    <property type="match status" value="1"/>
</dbReference>
<dbReference type="GO" id="GO:0000977">
    <property type="term" value="F:RNA polymerase II transcription regulatory region sequence-specific DNA binding"/>
    <property type="evidence" value="ECO:0007669"/>
    <property type="project" value="TreeGrafter"/>
</dbReference>